<dbReference type="EMBL" id="JBHRVV010000001">
    <property type="protein sequence ID" value="MFC3457202.1"/>
    <property type="molecule type" value="Genomic_DNA"/>
</dbReference>
<gene>
    <name evidence="1" type="ORF">ACFOPH_02915</name>
</gene>
<keyword evidence="2" id="KW-1185">Reference proteome</keyword>
<proteinExistence type="predicted"/>
<reference evidence="2" key="1">
    <citation type="journal article" date="2019" name="Int. J. Syst. Evol. Microbiol.">
        <title>The Global Catalogue of Microorganisms (GCM) 10K type strain sequencing project: providing services to taxonomists for standard genome sequencing and annotation.</title>
        <authorList>
            <consortium name="The Broad Institute Genomics Platform"/>
            <consortium name="The Broad Institute Genome Sequencing Center for Infectious Disease"/>
            <person name="Wu L."/>
            <person name="Ma J."/>
        </authorList>
    </citation>
    <scope>NUCLEOTIDE SEQUENCE [LARGE SCALE GENOMIC DNA]</scope>
    <source>
        <strain evidence="2">CCM 7480</strain>
    </source>
</reference>
<dbReference type="RefSeq" id="WP_379733380.1">
    <property type="nucleotide sequence ID" value="NZ_JBHRVV010000001.1"/>
</dbReference>
<sequence>MNQEFDIAAHLAALSDDALIAAAKEAQADMAQAAREAPDSERHSECFAGLMICGLEMQKRGLRMATLH</sequence>
<comment type="caution">
    <text evidence="1">The sequence shown here is derived from an EMBL/GenBank/DDBJ whole genome shotgun (WGS) entry which is preliminary data.</text>
</comment>
<accession>A0ABV7PH31</accession>
<protein>
    <submittedName>
        <fullName evidence="1">Uncharacterized protein</fullName>
    </submittedName>
</protein>
<evidence type="ECO:0000313" key="1">
    <source>
        <dbReference type="EMBL" id="MFC3457202.1"/>
    </source>
</evidence>
<organism evidence="1 2">
    <name type="scientific">Massilia haematophila</name>
    <dbReference type="NCBI Taxonomy" id="457923"/>
    <lineage>
        <taxon>Bacteria</taxon>
        <taxon>Pseudomonadati</taxon>
        <taxon>Pseudomonadota</taxon>
        <taxon>Betaproteobacteria</taxon>
        <taxon>Burkholderiales</taxon>
        <taxon>Oxalobacteraceae</taxon>
        <taxon>Telluria group</taxon>
        <taxon>Massilia</taxon>
    </lineage>
</organism>
<name>A0ABV7PH31_9BURK</name>
<evidence type="ECO:0000313" key="2">
    <source>
        <dbReference type="Proteomes" id="UP001595665"/>
    </source>
</evidence>
<dbReference type="Proteomes" id="UP001595665">
    <property type="component" value="Unassembled WGS sequence"/>
</dbReference>